<comment type="caution">
    <text evidence="1">The sequence shown here is derived from an EMBL/GenBank/DDBJ whole genome shotgun (WGS) entry which is preliminary data.</text>
</comment>
<protein>
    <submittedName>
        <fullName evidence="1">Uncharacterized protein</fullName>
    </submittedName>
</protein>
<dbReference type="EMBL" id="LAZR01053328">
    <property type="protein sequence ID" value="KKK80986.1"/>
    <property type="molecule type" value="Genomic_DNA"/>
</dbReference>
<proteinExistence type="predicted"/>
<gene>
    <name evidence="1" type="ORF">LCGC14_2818000</name>
</gene>
<organism evidence="1">
    <name type="scientific">marine sediment metagenome</name>
    <dbReference type="NCBI Taxonomy" id="412755"/>
    <lineage>
        <taxon>unclassified sequences</taxon>
        <taxon>metagenomes</taxon>
        <taxon>ecological metagenomes</taxon>
    </lineage>
</organism>
<name>A0A0F9B965_9ZZZZ</name>
<sequence>MSRSAGFFVAIEAERWYVARVTGEEPEVCELPFDRREGLAAAAAKVASVLGEWGYRGQGIRMGLSSDMIFNALVDSDGLPRKQRHRAMIYRLEEQLPLDAERLTVDFLAVNGSRMLGAAVETDRVKAVIDALSAAGVEVAGVCATALLALWRVRPDGGYGDDYGVVASASHADAFRLNGDRPVAWYSAPRESPAELVNAVKADQLLSPDESGRPTACVVGELAPEAAGELQEQVGLELRPASPEA</sequence>
<feature type="non-terminal residue" evidence="1">
    <location>
        <position position="245"/>
    </location>
</feature>
<reference evidence="1" key="1">
    <citation type="journal article" date="2015" name="Nature">
        <title>Complex archaea that bridge the gap between prokaryotes and eukaryotes.</title>
        <authorList>
            <person name="Spang A."/>
            <person name="Saw J.H."/>
            <person name="Jorgensen S.L."/>
            <person name="Zaremba-Niedzwiedzka K."/>
            <person name="Martijn J."/>
            <person name="Lind A.E."/>
            <person name="van Eijk R."/>
            <person name="Schleper C."/>
            <person name="Guy L."/>
            <person name="Ettema T.J."/>
        </authorList>
    </citation>
    <scope>NUCLEOTIDE SEQUENCE</scope>
</reference>
<evidence type="ECO:0000313" key="1">
    <source>
        <dbReference type="EMBL" id="KKK80986.1"/>
    </source>
</evidence>
<dbReference type="InterPro" id="IPR043129">
    <property type="entry name" value="ATPase_NBD"/>
</dbReference>
<accession>A0A0F9B965</accession>
<dbReference type="AlphaFoldDB" id="A0A0F9B965"/>
<dbReference type="SUPFAM" id="SSF53067">
    <property type="entry name" value="Actin-like ATPase domain"/>
    <property type="match status" value="1"/>
</dbReference>
<dbReference type="Gene3D" id="3.30.420.380">
    <property type="match status" value="1"/>
</dbReference>